<feature type="non-terminal residue" evidence="1">
    <location>
        <position position="1"/>
    </location>
</feature>
<organism evidence="1 2">
    <name type="scientific">Marmota monax</name>
    <name type="common">Woodchuck</name>
    <dbReference type="NCBI Taxonomy" id="9995"/>
    <lineage>
        <taxon>Eukaryota</taxon>
        <taxon>Metazoa</taxon>
        <taxon>Chordata</taxon>
        <taxon>Craniata</taxon>
        <taxon>Vertebrata</taxon>
        <taxon>Euteleostomi</taxon>
        <taxon>Mammalia</taxon>
        <taxon>Eutheria</taxon>
        <taxon>Euarchontoglires</taxon>
        <taxon>Glires</taxon>
        <taxon>Rodentia</taxon>
        <taxon>Sciuromorpha</taxon>
        <taxon>Sciuridae</taxon>
        <taxon>Xerinae</taxon>
        <taxon>Marmotini</taxon>
        <taxon>Marmota</taxon>
    </lineage>
</organism>
<sequence length="56" mass="6674">NWESFKVTYKLFQREKSKGKEFTNAAETLISQINKRYKPKDDMKSTRKLKESLMDG</sequence>
<dbReference type="Proteomes" id="UP000335636">
    <property type="component" value="Unassembled WGS sequence"/>
</dbReference>
<dbReference type="EMBL" id="CABDUW010000686">
    <property type="protein sequence ID" value="VTJ73596.1"/>
    <property type="molecule type" value="Genomic_DNA"/>
</dbReference>
<name>A0A5E4BWG7_MARMO</name>
<keyword evidence="2" id="KW-1185">Reference proteome</keyword>
<evidence type="ECO:0000313" key="2">
    <source>
        <dbReference type="Proteomes" id="UP000335636"/>
    </source>
</evidence>
<gene>
    <name evidence="1" type="ORF">MONAX_5E005681</name>
</gene>
<reference evidence="1" key="1">
    <citation type="submission" date="2019-04" db="EMBL/GenBank/DDBJ databases">
        <authorList>
            <person name="Alioto T."/>
            <person name="Alioto T."/>
        </authorList>
    </citation>
    <scope>NUCLEOTIDE SEQUENCE [LARGE SCALE GENOMIC DNA]</scope>
</reference>
<dbReference type="AlphaFoldDB" id="A0A5E4BWG7"/>
<proteinExistence type="predicted"/>
<feature type="non-terminal residue" evidence="1">
    <location>
        <position position="56"/>
    </location>
</feature>
<accession>A0A5E4BWG7</accession>
<comment type="caution">
    <text evidence="1">The sequence shown here is derived from an EMBL/GenBank/DDBJ whole genome shotgun (WGS) entry which is preliminary data.</text>
</comment>
<protein>
    <submittedName>
        <fullName evidence="1">Uncharacterized protein</fullName>
    </submittedName>
</protein>
<evidence type="ECO:0000313" key="1">
    <source>
        <dbReference type="EMBL" id="VTJ73596.1"/>
    </source>
</evidence>